<protein>
    <submittedName>
        <fullName evidence="3">Response regulator</fullName>
    </submittedName>
</protein>
<reference evidence="3 4" key="1">
    <citation type="journal article" date="2014" name="Genome Announc.">
        <title>Draft Genome Sequence of Magnetospirillum sp. Strain SO-1, a Freshwater Magnetotactic Bacterium Isolated from the Ol'khovka River, Russia.</title>
        <authorList>
            <person name="Grouzdev D.S."/>
            <person name="Dziuba M.V."/>
            <person name="Sukhacheva M.S."/>
            <person name="Mardanov A.V."/>
            <person name="Beletskiy A.V."/>
            <person name="Kuznetsov B.B."/>
            <person name="Skryabin K.G."/>
        </authorList>
    </citation>
    <scope>NUCLEOTIDE SEQUENCE [LARGE SCALE GENOMIC DNA]</scope>
    <source>
        <strain evidence="3 4">SO-1</strain>
    </source>
</reference>
<evidence type="ECO:0000256" key="1">
    <source>
        <dbReference type="PROSITE-ProRule" id="PRU00169"/>
    </source>
</evidence>
<feature type="domain" description="Response regulatory" evidence="2">
    <location>
        <begin position="16"/>
        <end position="135"/>
    </location>
</feature>
<dbReference type="SUPFAM" id="SSF52172">
    <property type="entry name" value="CheY-like"/>
    <property type="match status" value="1"/>
</dbReference>
<dbReference type="eggNOG" id="COG0745">
    <property type="taxonomic scope" value="Bacteria"/>
</dbReference>
<sequence>MPLAPAPAAVDLSKVKALVCEPSLPIRQGIRLALNNVGIRDIVEATTFLTAHKACQEGDHDFLVLNQEIEANDSTFIMRELRSGALGRDPFILTVMLLSSREEPKVRSVIDCGPDDLLLIPFAPDQLMNRLKVLVERRKPFVVTHDYIGPDRRAAPRPGATSATQFQVPNPVRARGTNLSRDRYDRLKQDSLVAIGVERIKRLAATMDWECNALTVSAREGKMTAESTYRSLFKLEQVATELATRVTKQLGHTTETIDGLVELCRGLKSSPSNVAFSDIEIITQTSRRISGTYTAR</sequence>
<evidence type="ECO:0000313" key="4">
    <source>
        <dbReference type="Proteomes" id="UP000011744"/>
    </source>
</evidence>
<dbReference type="EMBL" id="AONQ01000059">
    <property type="protein sequence ID" value="EME68597.1"/>
    <property type="molecule type" value="Genomic_DNA"/>
</dbReference>
<dbReference type="Proteomes" id="UP000011744">
    <property type="component" value="Unassembled WGS sequence"/>
</dbReference>
<evidence type="ECO:0000259" key="2">
    <source>
        <dbReference type="PROSITE" id="PS50110"/>
    </source>
</evidence>
<name>M2ZMU8_9PROT</name>
<dbReference type="InterPro" id="IPR001789">
    <property type="entry name" value="Sig_transdc_resp-reg_receiver"/>
</dbReference>
<dbReference type="InterPro" id="IPR011006">
    <property type="entry name" value="CheY-like_superfamily"/>
</dbReference>
<dbReference type="PROSITE" id="PS50110">
    <property type="entry name" value="RESPONSE_REGULATORY"/>
    <property type="match status" value="1"/>
</dbReference>
<dbReference type="GO" id="GO:0000160">
    <property type="term" value="P:phosphorelay signal transduction system"/>
    <property type="evidence" value="ECO:0007669"/>
    <property type="project" value="InterPro"/>
</dbReference>
<gene>
    <name evidence="3" type="ORF">H261_17633</name>
</gene>
<comment type="caution">
    <text evidence="3">The sequence shown here is derived from an EMBL/GenBank/DDBJ whole genome shotgun (WGS) entry which is preliminary data.</text>
</comment>
<organism evidence="3 4">
    <name type="scientific">Paramagnetospirillum caucaseum</name>
    <dbReference type="NCBI Taxonomy" id="1244869"/>
    <lineage>
        <taxon>Bacteria</taxon>
        <taxon>Pseudomonadati</taxon>
        <taxon>Pseudomonadota</taxon>
        <taxon>Alphaproteobacteria</taxon>
        <taxon>Rhodospirillales</taxon>
        <taxon>Magnetospirillaceae</taxon>
        <taxon>Paramagnetospirillum</taxon>
    </lineage>
</organism>
<dbReference type="AlphaFoldDB" id="M2ZMU8"/>
<dbReference type="RefSeq" id="WP_008620132.1">
    <property type="nucleotide sequence ID" value="NZ_AONQ01000059.1"/>
</dbReference>
<accession>M2ZMU8</accession>
<dbReference type="PATRIC" id="fig|1244869.3.peg.3532"/>
<proteinExistence type="predicted"/>
<keyword evidence="4" id="KW-1185">Reference proteome</keyword>
<dbReference type="Gene3D" id="3.40.50.2300">
    <property type="match status" value="1"/>
</dbReference>
<evidence type="ECO:0000313" key="3">
    <source>
        <dbReference type="EMBL" id="EME68597.1"/>
    </source>
</evidence>
<comment type="caution">
    <text evidence="1">Lacks conserved residue(s) required for the propagation of feature annotation.</text>
</comment>
<dbReference type="STRING" id="1244869.H261_17633"/>